<keyword evidence="2" id="KW-0067">ATP-binding</keyword>
<dbReference type="EMBL" id="LNQE01000942">
    <property type="protein sequence ID" value="KUG22725.1"/>
    <property type="molecule type" value="Genomic_DNA"/>
</dbReference>
<keyword evidence="1" id="KW-0547">Nucleotide-binding</keyword>
<evidence type="ECO:0000256" key="2">
    <source>
        <dbReference type="ARBA" id="ARBA00022840"/>
    </source>
</evidence>
<accession>A0A0W8FP72</accession>
<dbReference type="PANTHER" id="PTHR30258">
    <property type="entry name" value="TYPE II SECRETION SYSTEM PROTEIN GSPE-RELATED"/>
    <property type="match status" value="1"/>
</dbReference>
<proteinExistence type="predicted"/>
<dbReference type="InterPro" id="IPR027417">
    <property type="entry name" value="P-loop_NTPase"/>
</dbReference>
<dbReference type="SUPFAM" id="SSF52540">
    <property type="entry name" value="P-loop containing nucleoside triphosphate hydrolases"/>
    <property type="match status" value="1"/>
</dbReference>
<evidence type="ECO:0000259" key="3">
    <source>
        <dbReference type="PROSITE" id="PS00662"/>
    </source>
</evidence>
<evidence type="ECO:0000256" key="1">
    <source>
        <dbReference type="ARBA" id="ARBA00022741"/>
    </source>
</evidence>
<protein>
    <submittedName>
        <fullName evidence="4">Type iv fimbrial assembly, atpase pilb</fullName>
    </submittedName>
</protein>
<dbReference type="InterPro" id="IPR001482">
    <property type="entry name" value="T2SS/T4SS_dom"/>
</dbReference>
<feature type="domain" description="Bacterial type II secretion system protein E" evidence="3">
    <location>
        <begin position="11"/>
        <end position="25"/>
    </location>
</feature>
<dbReference type="PROSITE" id="PS00662">
    <property type="entry name" value="T2SP_E"/>
    <property type="match status" value="1"/>
</dbReference>
<sequence length="194" mass="20956">MTFAGGLRSILRQDPDVIMVGEIRDAETAAVAVQAAQTGHRVLSTVHTNDAAGVITRFIDMGIEPFLVSSVLIVSFAQRLVRTICPYCKERYNPPANALAAFGITPEEAANANFQRGRGCNNCRNTGFKGRTGVFEVLVNDEMIQDMIIKQRPSQEITRAAVAAGKLKTLRDDAAQKVMKGITTLEEAASAVMS</sequence>
<evidence type="ECO:0000313" key="4">
    <source>
        <dbReference type="EMBL" id="KUG22725.1"/>
    </source>
</evidence>
<organism evidence="4">
    <name type="scientific">hydrocarbon metagenome</name>
    <dbReference type="NCBI Taxonomy" id="938273"/>
    <lineage>
        <taxon>unclassified sequences</taxon>
        <taxon>metagenomes</taxon>
        <taxon>ecological metagenomes</taxon>
    </lineage>
</organism>
<comment type="caution">
    <text evidence="4">The sequence shown here is derived from an EMBL/GenBank/DDBJ whole genome shotgun (WGS) entry which is preliminary data.</text>
</comment>
<gene>
    <name evidence="4" type="ORF">ASZ90_007498</name>
</gene>
<reference evidence="4" key="1">
    <citation type="journal article" date="2015" name="Proc. Natl. Acad. Sci. U.S.A.">
        <title>Networks of energetic and metabolic interactions define dynamics in microbial communities.</title>
        <authorList>
            <person name="Embree M."/>
            <person name="Liu J.K."/>
            <person name="Al-Bassam M.M."/>
            <person name="Zengler K."/>
        </authorList>
    </citation>
    <scope>NUCLEOTIDE SEQUENCE</scope>
</reference>
<dbReference type="Gene3D" id="3.40.50.300">
    <property type="entry name" value="P-loop containing nucleotide triphosphate hydrolases"/>
    <property type="match status" value="1"/>
</dbReference>
<dbReference type="GO" id="GO:0016887">
    <property type="term" value="F:ATP hydrolysis activity"/>
    <property type="evidence" value="ECO:0007669"/>
    <property type="project" value="TreeGrafter"/>
</dbReference>
<dbReference type="GO" id="GO:0005886">
    <property type="term" value="C:plasma membrane"/>
    <property type="evidence" value="ECO:0007669"/>
    <property type="project" value="TreeGrafter"/>
</dbReference>
<dbReference type="AlphaFoldDB" id="A0A0W8FP72"/>
<dbReference type="PANTHER" id="PTHR30258:SF2">
    <property type="entry name" value="COMG OPERON PROTEIN 1"/>
    <property type="match status" value="1"/>
</dbReference>
<name>A0A0W8FP72_9ZZZZ</name>
<dbReference type="Pfam" id="PF00437">
    <property type="entry name" value="T2SSE"/>
    <property type="match status" value="1"/>
</dbReference>
<dbReference type="GO" id="GO:0005524">
    <property type="term" value="F:ATP binding"/>
    <property type="evidence" value="ECO:0007669"/>
    <property type="project" value="UniProtKB-KW"/>
</dbReference>